<organism evidence="1">
    <name type="scientific">uncultured Nocardioides sp</name>
    <dbReference type="NCBI Taxonomy" id="198441"/>
    <lineage>
        <taxon>Bacteria</taxon>
        <taxon>Bacillati</taxon>
        <taxon>Actinomycetota</taxon>
        <taxon>Actinomycetes</taxon>
        <taxon>Propionibacteriales</taxon>
        <taxon>Nocardioidaceae</taxon>
        <taxon>Nocardioides</taxon>
        <taxon>environmental samples</taxon>
    </lineage>
</organism>
<evidence type="ECO:0000313" key="1">
    <source>
        <dbReference type="EMBL" id="CAA9400413.1"/>
    </source>
</evidence>
<accession>A0A6J4P238</accession>
<dbReference type="EMBL" id="CADCUP010000146">
    <property type="protein sequence ID" value="CAA9400413.1"/>
    <property type="molecule type" value="Genomic_DNA"/>
</dbReference>
<reference evidence="1" key="1">
    <citation type="submission" date="2020-02" db="EMBL/GenBank/DDBJ databases">
        <authorList>
            <person name="Meier V. D."/>
        </authorList>
    </citation>
    <scope>NUCLEOTIDE SEQUENCE</scope>
    <source>
        <strain evidence="1">AVDCRST_MAG06</strain>
    </source>
</reference>
<dbReference type="AlphaFoldDB" id="A0A6J4P238"/>
<gene>
    <name evidence="1" type="ORF">AVDCRST_MAG06-2137</name>
</gene>
<name>A0A6J4P238_9ACTN</name>
<proteinExistence type="predicted"/>
<protein>
    <submittedName>
        <fullName evidence="1">Uncharacterized protein</fullName>
    </submittedName>
</protein>
<sequence length="41" mass="4262">MLTVSRCSQWMLRALLPVVPADLSTVGIGGARQPHVGSTVG</sequence>